<evidence type="ECO:0000256" key="1">
    <source>
        <dbReference type="SAM" id="MobiDB-lite"/>
    </source>
</evidence>
<protein>
    <submittedName>
        <fullName evidence="2">Uncharacterized protein</fullName>
    </submittedName>
</protein>
<dbReference type="EMBL" id="LFYR01000231">
    <property type="protein sequence ID" value="KMZ74908.1"/>
    <property type="molecule type" value="Genomic_DNA"/>
</dbReference>
<keyword evidence="3" id="KW-1185">Reference proteome</keyword>
<dbReference type="Proteomes" id="UP000036987">
    <property type="component" value="Unassembled WGS sequence"/>
</dbReference>
<comment type="caution">
    <text evidence="2">The sequence shown here is derived from an EMBL/GenBank/DDBJ whole genome shotgun (WGS) entry which is preliminary data.</text>
</comment>
<name>A0A0K9Q0T0_ZOSMR</name>
<gene>
    <name evidence="2" type="ORF">ZOSMA_1216G00020</name>
</gene>
<evidence type="ECO:0000313" key="2">
    <source>
        <dbReference type="EMBL" id="KMZ74908.1"/>
    </source>
</evidence>
<sequence>MNFKGEVHLKESLFTESEELQVGDSHNNKTNLRTEGR</sequence>
<reference evidence="3" key="1">
    <citation type="journal article" date="2016" name="Nature">
        <title>The genome of the seagrass Zostera marina reveals angiosperm adaptation to the sea.</title>
        <authorList>
            <person name="Olsen J.L."/>
            <person name="Rouze P."/>
            <person name="Verhelst B."/>
            <person name="Lin Y.-C."/>
            <person name="Bayer T."/>
            <person name="Collen J."/>
            <person name="Dattolo E."/>
            <person name="De Paoli E."/>
            <person name="Dittami S."/>
            <person name="Maumus F."/>
            <person name="Michel G."/>
            <person name="Kersting A."/>
            <person name="Lauritano C."/>
            <person name="Lohaus R."/>
            <person name="Toepel M."/>
            <person name="Tonon T."/>
            <person name="Vanneste K."/>
            <person name="Amirebrahimi M."/>
            <person name="Brakel J."/>
            <person name="Bostroem C."/>
            <person name="Chovatia M."/>
            <person name="Grimwood J."/>
            <person name="Jenkins J.W."/>
            <person name="Jueterbock A."/>
            <person name="Mraz A."/>
            <person name="Stam W.T."/>
            <person name="Tice H."/>
            <person name="Bornberg-Bauer E."/>
            <person name="Green P.J."/>
            <person name="Pearson G.A."/>
            <person name="Procaccini G."/>
            <person name="Duarte C.M."/>
            <person name="Schmutz J."/>
            <person name="Reusch T.B.H."/>
            <person name="Van de Peer Y."/>
        </authorList>
    </citation>
    <scope>NUCLEOTIDE SEQUENCE [LARGE SCALE GENOMIC DNA]</scope>
    <source>
        <strain evidence="3">cv. Finnish</strain>
    </source>
</reference>
<accession>A0A0K9Q0T0</accession>
<organism evidence="2 3">
    <name type="scientific">Zostera marina</name>
    <name type="common">Eelgrass</name>
    <dbReference type="NCBI Taxonomy" id="29655"/>
    <lineage>
        <taxon>Eukaryota</taxon>
        <taxon>Viridiplantae</taxon>
        <taxon>Streptophyta</taxon>
        <taxon>Embryophyta</taxon>
        <taxon>Tracheophyta</taxon>
        <taxon>Spermatophyta</taxon>
        <taxon>Magnoliopsida</taxon>
        <taxon>Liliopsida</taxon>
        <taxon>Zosteraceae</taxon>
        <taxon>Zostera</taxon>
    </lineage>
</organism>
<proteinExistence type="predicted"/>
<feature type="region of interest" description="Disordered" evidence="1">
    <location>
        <begin position="18"/>
        <end position="37"/>
    </location>
</feature>
<dbReference type="AlphaFoldDB" id="A0A0K9Q0T0"/>
<evidence type="ECO:0000313" key="3">
    <source>
        <dbReference type="Proteomes" id="UP000036987"/>
    </source>
</evidence>